<dbReference type="InterPro" id="IPR036259">
    <property type="entry name" value="MFS_trans_sf"/>
</dbReference>
<sequence length="402" mass="43367">MNTAQSQPQTANQTGFRVLGAISFTHFLNDMLQSLLLAIYPILKGSFHLSFAQIGLVTFTYQITASLLQPIVGAYTDKHPKPYSLAFGMTSTMTGILLLAFAQNFAMLLVAAVFMGTGSSIFHPESSRVARLASGGQHGLAQSIFQVGGNVGSAVGPLLAALLVVPHGQSSVGWFAFAALTGIAILWKIGDWYKEKQRVLASKPKAIAPVSALPKRTVVIAMTTLMFLVFSKYFYLSSLTSYYTFYLIEKFHLSVQNAQIYLFVFLGAVAAGTILGGPIGDRIGRKQVIWVSILGVAPFTMMLPYADLMWTGVLSVIIGFTLASAFPAIIVYAQELMPNKVGLVSGLFFGFAFGMGGISAAVLGKFADLYGIEYVYRLCAFLPFIGLLAIFLPNMHRAKSKA</sequence>
<dbReference type="Pfam" id="PF07690">
    <property type="entry name" value="MFS_1"/>
    <property type="match status" value="1"/>
</dbReference>
<keyword evidence="1 4" id="KW-0812">Transmembrane</keyword>
<keyword evidence="7" id="KW-1185">Reference proteome</keyword>
<dbReference type="AlphaFoldDB" id="A0A345PBK7"/>
<dbReference type="PROSITE" id="PS50850">
    <property type="entry name" value="MFS"/>
    <property type="match status" value="1"/>
</dbReference>
<protein>
    <submittedName>
        <fullName evidence="6">MFS transporter</fullName>
    </submittedName>
</protein>
<dbReference type="EMBL" id="CP031222">
    <property type="protein sequence ID" value="AXI04666.1"/>
    <property type="molecule type" value="Genomic_DNA"/>
</dbReference>
<name>A0A345PBK7_9GAMM</name>
<dbReference type="Proteomes" id="UP000253940">
    <property type="component" value="Chromosome"/>
</dbReference>
<evidence type="ECO:0000256" key="3">
    <source>
        <dbReference type="ARBA" id="ARBA00023136"/>
    </source>
</evidence>
<dbReference type="Gene3D" id="1.20.1250.20">
    <property type="entry name" value="MFS general substrate transporter like domains"/>
    <property type="match status" value="2"/>
</dbReference>
<dbReference type="PANTHER" id="PTHR43129">
    <property type="entry name" value="FOSMIDOMYCIN RESISTANCE PROTEIN"/>
    <property type="match status" value="1"/>
</dbReference>
<dbReference type="PANTHER" id="PTHR43129:SF1">
    <property type="entry name" value="FOSMIDOMYCIN RESISTANCE PROTEIN"/>
    <property type="match status" value="1"/>
</dbReference>
<feature type="transmembrane region" description="Helical" evidence="4">
    <location>
        <begin position="20"/>
        <end position="43"/>
    </location>
</feature>
<feature type="transmembrane region" description="Helical" evidence="4">
    <location>
        <begin position="55"/>
        <end position="76"/>
    </location>
</feature>
<feature type="transmembrane region" description="Helical" evidence="4">
    <location>
        <begin position="374"/>
        <end position="392"/>
    </location>
</feature>
<dbReference type="CDD" id="cd17478">
    <property type="entry name" value="MFS_FsR"/>
    <property type="match status" value="1"/>
</dbReference>
<feature type="transmembrane region" description="Helical" evidence="4">
    <location>
        <begin position="171"/>
        <end position="189"/>
    </location>
</feature>
<accession>A0A345PBK7</accession>
<dbReference type="SUPFAM" id="SSF103473">
    <property type="entry name" value="MFS general substrate transporter"/>
    <property type="match status" value="1"/>
</dbReference>
<feature type="transmembrane region" description="Helical" evidence="4">
    <location>
        <begin position="288"/>
        <end position="306"/>
    </location>
</feature>
<evidence type="ECO:0000313" key="6">
    <source>
        <dbReference type="EMBL" id="AXI04666.1"/>
    </source>
</evidence>
<evidence type="ECO:0000259" key="5">
    <source>
        <dbReference type="PROSITE" id="PS50850"/>
    </source>
</evidence>
<dbReference type="GO" id="GO:0005886">
    <property type="term" value="C:plasma membrane"/>
    <property type="evidence" value="ECO:0007669"/>
    <property type="project" value="TreeGrafter"/>
</dbReference>
<gene>
    <name evidence="6" type="ORF">HYN46_11545</name>
</gene>
<dbReference type="OrthoDB" id="9770492at2"/>
<keyword evidence="3 4" id="KW-0472">Membrane</keyword>
<feature type="transmembrane region" description="Helical" evidence="4">
    <location>
        <begin position="341"/>
        <end position="362"/>
    </location>
</feature>
<organism evidence="6 7">
    <name type="scientific">Aquirhabdus parva</name>
    <dbReference type="NCBI Taxonomy" id="2283318"/>
    <lineage>
        <taxon>Bacteria</taxon>
        <taxon>Pseudomonadati</taxon>
        <taxon>Pseudomonadota</taxon>
        <taxon>Gammaproteobacteria</taxon>
        <taxon>Moraxellales</taxon>
        <taxon>Moraxellaceae</taxon>
        <taxon>Aquirhabdus</taxon>
    </lineage>
</organism>
<feature type="transmembrane region" description="Helical" evidence="4">
    <location>
        <begin position="258"/>
        <end position="276"/>
    </location>
</feature>
<feature type="transmembrane region" description="Helical" evidence="4">
    <location>
        <begin position="218"/>
        <end position="238"/>
    </location>
</feature>
<feature type="transmembrane region" description="Helical" evidence="4">
    <location>
        <begin position="312"/>
        <end position="334"/>
    </location>
</feature>
<feature type="transmembrane region" description="Helical" evidence="4">
    <location>
        <begin position="96"/>
        <end position="122"/>
    </location>
</feature>
<dbReference type="KEGG" id="mbah:HYN46_11545"/>
<dbReference type="GO" id="GO:0022857">
    <property type="term" value="F:transmembrane transporter activity"/>
    <property type="evidence" value="ECO:0007669"/>
    <property type="project" value="InterPro"/>
</dbReference>
<proteinExistence type="predicted"/>
<dbReference type="InterPro" id="IPR020846">
    <property type="entry name" value="MFS_dom"/>
</dbReference>
<evidence type="ECO:0000256" key="1">
    <source>
        <dbReference type="ARBA" id="ARBA00022692"/>
    </source>
</evidence>
<keyword evidence="2 4" id="KW-1133">Transmembrane helix</keyword>
<evidence type="ECO:0000256" key="2">
    <source>
        <dbReference type="ARBA" id="ARBA00022989"/>
    </source>
</evidence>
<evidence type="ECO:0000256" key="4">
    <source>
        <dbReference type="SAM" id="Phobius"/>
    </source>
</evidence>
<dbReference type="InterPro" id="IPR011701">
    <property type="entry name" value="MFS"/>
</dbReference>
<reference evidence="6 7" key="1">
    <citation type="submission" date="2018-07" db="EMBL/GenBank/DDBJ databases">
        <title>Genome sequencing of Moraxellaceae gen. HYN0046.</title>
        <authorList>
            <person name="Kim M."/>
            <person name="Yi H."/>
        </authorList>
    </citation>
    <scope>NUCLEOTIDE SEQUENCE [LARGE SCALE GENOMIC DNA]</scope>
    <source>
        <strain evidence="6 7">HYN0046</strain>
    </source>
</reference>
<evidence type="ECO:0000313" key="7">
    <source>
        <dbReference type="Proteomes" id="UP000253940"/>
    </source>
</evidence>
<feature type="domain" description="Major facilitator superfamily (MFS) profile" evidence="5">
    <location>
        <begin position="18"/>
        <end position="398"/>
    </location>
</feature>